<proteinExistence type="predicted"/>
<dbReference type="Proteomes" id="UP000636891">
    <property type="component" value="Unassembled WGS sequence"/>
</dbReference>
<name>A0ABR7CN69_9BACT</name>
<organism evidence="1 2">
    <name type="scientific">Alistipes hominis</name>
    <dbReference type="NCBI Taxonomy" id="2763015"/>
    <lineage>
        <taxon>Bacteria</taxon>
        <taxon>Pseudomonadati</taxon>
        <taxon>Bacteroidota</taxon>
        <taxon>Bacteroidia</taxon>
        <taxon>Bacteroidales</taxon>
        <taxon>Rikenellaceae</taxon>
        <taxon>Alistipes</taxon>
    </lineage>
</organism>
<evidence type="ECO:0000313" key="1">
    <source>
        <dbReference type="EMBL" id="MBC5617118.1"/>
    </source>
</evidence>
<gene>
    <name evidence="1" type="ORF">H8S08_08835</name>
</gene>
<sequence>MEKARTETEWLDIENRAQERTRAKLDEEIAGKGSWADRESGNTILSGLANIAGRGRYAEIKNRNRKLEASLPKEKERLQNPFTKQAEAEIRKLACELCP</sequence>
<accession>A0ABR7CN69</accession>
<evidence type="ECO:0000313" key="2">
    <source>
        <dbReference type="Proteomes" id="UP000636891"/>
    </source>
</evidence>
<protein>
    <submittedName>
        <fullName evidence="1">Uncharacterized protein</fullName>
    </submittedName>
</protein>
<keyword evidence="2" id="KW-1185">Reference proteome</keyword>
<reference evidence="1 2" key="1">
    <citation type="submission" date="2020-08" db="EMBL/GenBank/DDBJ databases">
        <title>Genome public.</title>
        <authorList>
            <person name="Liu C."/>
            <person name="Sun Q."/>
        </authorList>
    </citation>
    <scope>NUCLEOTIDE SEQUENCE [LARGE SCALE GENOMIC DNA]</scope>
    <source>
        <strain evidence="1 2">New-7</strain>
    </source>
</reference>
<dbReference type="EMBL" id="JACOOK010000004">
    <property type="protein sequence ID" value="MBC5617118.1"/>
    <property type="molecule type" value="Genomic_DNA"/>
</dbReference>
<comment type="caution">
    <text evidence="1">The sequence shown here is derived from an EMBL/GenBank/DDBJ whole genome shotgun (WGS) entry which is preliminary data.</text>
</comment>
<dbReference type="RefSeq" id="WP_101572277.1">
    <property type="nucleotide sequence ID" value="NZ_JACOOK010000004.1"/>
</dbReference>